<organism evidence="1 2">
    <name type="scientific">Streptomyces castrisilvae</name>
    <dbReference type="NCBI Taxonomy" id="3033811"/>
    <lineage>
        <taxon>Bacteria</taxon>
        <taxon>Bacillati</taxon>
        <taxon>Actinomycetota</taxon>
        <taxon>Actinomycetes</taxon>
        <taxon>Kitasatosporales</taxon>
        <taxon>Streptomycetaceae</taxon>
        <taxon>Streptomyces</taxon>
    </lineage>
</organism>
<dbReference type="EMBL" id="CP120997">
    <property type="protein sequence ID" value="WLQ37658.1"/>
    <property type="molecule type" value="Genomic_DNA"/>
</dbReference>
<dbReference type="RefSeq" id="WP_306060057.1">
    <property type="nucleotide sequence ID" value="NZ_CP120997.1"/>
</dbReference>
<accession>A0ABY9HSW5</accession>
<proteinExistence type="predicted"/>
<protein>
    <submittedName>
        <fullName evidence="1">Uncharacterized protein</fullName>
    </submittedName>
</protein>
<evidence type="ECO:0000313" key="2">
    <source>
        <dbReference type="Proteomes" id="UP001239522"/>
    </source>
</evidence>
<evidence type="ECO:0000313" key="1">
    <source>
        <dbReference type="EMBL" id="WLQ37658.1"/>
    </source>
</evidence>
<dbReference type="Proteomes" id="UP001239522">
    <property type="component" value="Chromosome"/>
</dbReference>
<reference evidence="1 2" key="1">
    <citation type="submission" date="2023-03" db="EMBL/GenBank/DDBJ databases">
        <title>Isolation and description of six Streptomyces strains from soil environments, able to metabolize different microbial glucans.</title>
        <authorList>
            <person name="Widen T."/>
            <person name="Larsbrink J."/>
        </authorList>
    </citation>
    <scope>NUCLEOTIDE SEQUENCE [LARGE SCALE GENOMIC DNA]</scope>
    <source>
        <strain evidence="1 2">Mut1</strain>
    </source>
</reference>
<sequence length="40" mass="4330">MRASGREPWEEFLALDDILGGIGDGAEPRPAHQASFPVHV</sequence>
<gene>
    <name evidence="1" type="ORF">P8A18_31325</name>
</gene>
<name>A0ABY9HSW5_9ACTN</name>
<keyword evidence="2" id="KW-1185">Reference proteome</keyword>